<gene>
    <name evidence="2" type="ORF">ABUH87_13230</name>
</gene>
<keyword evidence="3" id="KW-1185">Reference proteome</keyword>
<dbReference type="RefSeq" id="WP_367774382.1">
    <property type="nucleotide sequence ID" value="NZ_JBFNXR010000050.1"/>
</dbReference>
<sequence length="45" mass="5118">MRRGKAGDANEAPLWKRLAWLLAIWCASVAVLSVVAWVIRIWLKV</sequence>
<dbReference type="EMBL" id="JBFNXR010000050">
    <property type="protein sequence ID" value="MEW9856098.1"/>
    <property type="molecule type" value="Genomic_DNA"/>
</dbReference>
<dbReference type="Pfam" id="PF10617">
    <property type="entry name" value="DUF2474"/>
    <property type="match status" value="1"/>
</dbReference>
<protein>
    <submittedName>
        <fullName evidence="2">DUF2474 domain-containing protein</fullName>
    </submittedName>
</protein>
<feature type="transmembrane region" description="Helical" evidence="1">
    <location>
        <begin position="20"/>
        <end position="43"/>
    </location>
</feature>
<keyword evidence="1" id="KW-0812">Transmembrane</keyword>
<name>A0ABV3RDC2_9SPHN</name>
<keyword evidence="1" id="KW-1133">Transmembrane helix</keyword>
<evidence type="ECO:0000313" key="3">
    <source>
        <dbReference type="Proteomes" id="UP001556118"/>
    </source>
</evidence>
<organism evidence="2 3">
    <name type="scientific">Novosphingobium rhizovicinum</name>
    <dbReference type="NCBI Taxonomy" id="3228928"/>
    <lineage>
        <taxon>Bacteria</taxon>
        <taxon>Pseudomonadati</taxon>
        <taxon>Pseudomonadota</taxon>
        <taxon>Alphaproteobacteria</taxon>
        <taxon>Sphingomonadales</taxon>
        <taxon>Sphingomonadaceae</taxon>
        <taxon>Novosphingobium</taxon>
    </lineage>
</organism>
<keyword evidence="1" id="KW-0472">Membrane</keyword>
<evidence type="ECO:0000313" key="2">
    <source>
        <dbReference type="EMBL" id="MEW9856098.1"/>
    </source>
</evidence>
<dbReference type="Proteomes" id="UP001556118">
    <property type="component" value="Unassembled WGS sequence"/>
</dbReference>
<evidence type="ECO:0000256" key="1">
    <source>
        <dbReference type="SAM" id="Phobius"/>
    </source>
</evidence>
<accession>A0ABV3RDC2</accession>
<reference evidence="2 3" key="1">
    <citation type="submission" date="2024-06" db="EMBL/GenBank/DDBJ databases">
        <title>Novosphingobium rhizovicinus M1R2S20.</title>
        <authorList>
            <person name="Sun J.-Q."/>
        </authorList>
    </citation>
    <scope>NUCLEOTIDE SEQUENCE [LARGE SCALE GENOMIC DNA]</scope>
    <source>
        <strain evidence="2 3">M1R2S20</strain>
    </source>
</reference>
<proteinExistence type="predicted"/>
<comment type="caution">
    <text evidence="2">The sequence shown here is derived from an EMBL/GenBank/DDBJ whole genome shotgun (WGS) entry which is preliminary data.</text>
</comment>
<dbReference type="InterPro" id="IPR018895">
    <property type="entry name" value="DUF2474"/>
</dbReference>